<sequence length="55" mass="5990">MCTASINQVQLPPQYNASSNGILLRQASDSSNSISCMIYYNSNLSTSRSCDKRGI</sequence>
<protein>
    <submittedName>
        <fullName evidence="1">Uncharacterized protein</fullName>
    </submittedName>
</protein>
<dbReference type="AlphaFoldDB" id="A0A0A9HI58"/>
<reference evidence="1" key="1">
    <citation type="submission" date="2014-09" db="EMBL/GenBank/DDBJ databases">
        <authorList>
            <person name="Magalhaes I.L.F."/>
            <person name="Oliveira U."/>
            <person name="Santos F.R."/>
            <person name="Vidigal T.H.D.A."/>
            <person name="Brescovit A.D."/>
            <person name="Santos A.J."/>
        </authorList>
    </citation>
    <scope>NUCLEOTIDE SEQUENCE</scope>
    <source>
        <tissue evidence="1">Shoot tissue taken approximately 20 cm above the soil surface</tissue>
    </source>
</reference>
<evidence type="ECO:0000313" key="1">
    <source>
        <dbReference type="EMBL" id="JAE32563.1"/>
    </source>
</evidence>
<dbReference type="EMBL" id="GBRH01165333">
    <property type="protein sequence ID" value="JAE32563.1"/>
    <property type="molecule type" value="Transcribed_RNA"/>
</dbReference>
<accession>A0A0A9HI58</accession>
<organism evidence="1">
    <name type="scientific">Arundo donax</name>
    <name type="common">Giant reed</name>
    <name type="synonym">Donax arundinaceus</name>
    <dbReference type="NCBI Taxonomy" id="35708"/>
    <lineage>
        <taxon>Eukaryota</taxon>
        <taxon>Viridiplantae</taxon>
        <taxon>Streptophyta</taxon>
        <taxon>Embryophyta</taxon>
        <taxon>Tracheophyta</taxon>
        <taxon>Spermatophyta</taxon>
        <taxon>Magnoliopsida</taxon>
        <taxon>Liliopsida</taxon>
        <taxon>Poales</taxon>
        <taxon>Poaceae</taxon>
        <taxon>PACMAD clade</taxon>
        <taxon>Arundinoideae</taxon>
        <taxon>Arundineae</taxon>
        <taxon>Arundo</taxon>
    </lineage>
</organism>
<proteinExistence type="predicted"/>
<name>A0A0A9HI58_ARUDO</name>
<reference evidence="1" key="2">
    <citation type="journal article" date="2015" name="Data Brief">
        <title>Shoot transcriptome of the giant reed, Arundo donax.</title>
        <authorList>
            <person name="Barrero R.A."/>
            <person name="Guerrero F.D."/>
            <person name="Moolhuijzen P."/>
            <person name="Goolsby J.A."/>
            <person name="Tidwell J."/>
            <person name="Bellgard S.E."/>
            <person name="Bellgard M.I."/>
        </authorList>
    </citation>
    <scope>NUCLEOTIDE SEQUENCE</scope>
    <source>
        <tissue evidence="1">Shoot tissue taken approximately 20 cm above the soil surface</tissue>
    </source>
</reference>